<evidence type="ECO:0000313" key="1">
    <source>
        <dbReference type="EMBL" id="JAD28730.1"/>
    </source>
</evidence>
<organism evidence="1">
    <name type="scientific">Arundo donax</name>
    <name type="common">Giant reed</name>
    <name type="synonym">Donax arundinaceus</name>
    <dbReference type="NCBI Taxonomy" id="35708"/>
    <lineage>
        <taxon>Eukaryota</taxon>
        <taxon>Viridiplantae</taxon>
        <taxon>Streptophyta</taxon>
        <taxon>Embryophyta</taxon>
        <taxon>Tracheophyta</taxon>
        <taxon>Spermatophyta</taxon>
        <taxon>Magnoliopsida</taxon>
        <taxon>Liliopsida</taxon>
        <taxon>Poales</taxon>
        <taxon>Poaceae</taxon>
        <taxon>PACMAD clade</taxon>
        <taxon>Arundinoideae</taxon>
        <taxon>Arundineae</taxon>
        <taxon>Arundo</taxon>
    </lineage>
</organism>
<name>A0A0A8YW64_ARUDO</name>
<reference evidence="1" key="2">
    <citation type="journal article" date="2015" name="Data Brief">
        <title>Shoot transcriptome of the giant reed, Arundo donax.</title>
        <authorList>
            <person name="Barrero R.A."/>
            <person name="Guerrero F.D."/>
            <person name="Moolhuijzen P."/>
            <person name="Goolsby J.A."/>
            <person name="Tidwell J."/>
            <person name="Bellgard S.E."/>
            <person name="Bellgard M.I."/>
        </authorList>
    </citation>
    <scope>NUCLEOTIDE SEQUENCE</scope>
    <source>
        <tissue evidence="1">Shoot tissue taken approximately 20 cm above the soil surface</tissue>
    </source>
</reference>
<proteinExistence type="predicted"/>
<reference evidence="1" key="1">
    <citation type="submission" date="2014-09" db="EMBL/GenBank/DDBJ databases">
        <authorList>
            <person name="Magalhaes I.L.F."/>
            <person name="Oliveira U."/>
            <person name="Santos F.R."/>
            <person name="Vidigal T.H.D.A."/>
            <person name="Brescovit A.D."/>
            <person name="Santos A.J."/>
        </authorList>
    </citation>
    <scope>NUCLEOTIDE SEQUENCE</scope>
    <source>
        <tissue evidence="1">Shoot tissue taken approximately 20 cm above the soil surface</tissue>
    </source>
</reference>
<dbReference type="EMBL" id="GBRH01269165">
    <property type="protein sequence ID" value="JAD28730.1"/>
    <property type="molecule type" value="Transcribed_RNA"/>
</dbReference>
<sequence length="15" mass="1706">MKQFSKCLNVVNPVV</sequence>
<accession>A0A0A8YW64</accession>
<protein>
    <submittedName>
        <fullName evidence="1">Uncharacterized protein</fullName>
    </submittedName>
</protein>